<dbReference type="InterPro" id="IPR025985">
    <property type="entry name" value="YnbE"/>
</dbReference>
<accession>A0A399RG48</accession>
<reference evidence="2 3" key="1">
    <citation type="submission" date="2018-08" db="EMBL/GenBank/DDBJ databases">
        <title>Henriciella mobilis sp. nov., isolated from seawater.</title>
        <authorList>
            <person name="Cheng H."/>
            <person name="Wu Y.-H."/>
            <person name="Xu X.-W."/>
            <person name="Guo L.-L."/>
        </authorList>
    </citation>
    <scope>NUCLEOTIDE SEQUENCE [LARGE SCALE GENOMIC DNA]</scope>
    <source>
        <strain evidence="2 3">JN25</strain>
    </source>
</reference>
<sequence length="65" mass="7119">MTHLKRLPVLALGAAALAAACTPTVRLEAPREPITINLNVKIDQEVRVKLDKEVEDLISSNPDLF</sequence>
<evidence type="ECO:0000313" key="3">
    <source>
        <dbReference type="Proteomes" id="UP000266385"/>
    </source>
</evidence>
<keyword evidence="3" id="KW-1185">Reference proteome</keyword>
<dbReference type="PROSITE" id="PS51257">
    <property type="entry name" value="PROKAR_LIPOPROTEIN"/>
    <property type="match status" value="1"/>
</dbReference>
<comment type="caution">
    <text evidence="2">The sequence shown here is derived from an EMBL/GenBank/DDBJ whole genome shotgun (WGS) entry which is preliminary data.</text>
</comment>
<protein>
    <submittedName>
        <fullName evidence="2">YnbE family lipoprotein</fullName>
    </submittedName>
</protein>
<gene>
    <name evidence="2" type="ORF">D1223_08125</name>
</gene>
<dbReference type="OrthoDB" id="7428332at2"/>
<proteinExistence type="predicted"/>
<organism evidence="2 3">
    <name type="scientific">Henriciella mobilis</name>
    <dbReference type="NCBI Taxonomy" id="2305467"/>
    <lineage>
        <taxon>Bacteria</taxon>
        <taxon>Pseudomonadati</taxon>
        <taxon>Pseudomonadota</taxon>
        <taxon>Alphaproteobacteria</taxon>
        <taxon>Hyphomonadales</taxon>
        <taxon>Hyphomonadaceae</taxon>
        <taxon>Henriciella</taxon>
    </lineage>
</organism>
<dbReference type="Proteomes" id="UP000266385">
    <property type="component" value="Unassembled WGS sequence"/>
</dbReference>
<evidence type="ECO:0000256" key="1">
    <source>
        <dbReference type="SAM" id="SignalP"/>
    </source>
</evidence>
<feature type="chain" id="PRO_5017202215" evidence="1">
    <location>
        <begin position="21"/>
        <end position="65"/>
    </location>
</feature>
<name>A0A399RG48_9PROT</name>
<keyword evidence="2" id="KW-0449">Lipoprotein</keyword>
<feature type="signal peptide" evidence="1">
    <location>
        <begin position="1"/>
        <end position="20"/>
    </location>
</feature>
<keyword evidence="1" id="KW-0732">Signal</keyword>
<dbReference type="AlphaFoldDB" id="A0A399RG48"/>
<dbReference type="Pfam" id="PF13617">
    <property type="entry name" value="Lipoprotein_19"/>
    <property type="match status" value="1"/>
</dbReference>
<evidence type="ECO:0000313" key="2">
    <source>
        <dbReference type="EMBL" id="RIJ30580.1"/>
    </source>
</evidence>
<dbReference type="EMBL" id="QWFX01000006">
    <property type="protein sequence ID" value="RIJ30580.1"/>
    <property type="molecule type" value="Genomic_DNA"/>
</dbReference>